<dbReference type="InterPro" id="IPR008844">
    <property type="entry name" value="Spore_GerAC-like"/>
</dbReference>
<dbReference type="GO" id="GO:0009847">
    <property type="term" value="P:spore germination"/>
    <property type="evidence" value="ECO:0007669"/>
    <property type="project" value="InterPro"/>
</dbReference>
<evidence type="ECO:0000256" key="8">
    <source>
        <dbReference type="SAM" id="MobiDB-lite"/>
    </source>
</evidence>
<dbReference type="AlphaFoldDB" id="A0A4R2RLZ4"/>
<sequence length="433" mass="48835">MMKSTGPRRRRFFLLSLGCLAFLLTGCWDRHELEQLAFVVTMVVDRSVGNQIDLSMRIAVPSGLQASGDRGTSKQGIAQTSQMITVTARSLPEAIALAEATVERALDFRHLRVVAFGEPLAREGLLPYLDTLERYRQFRRTIYIWVAKEGSGRRLFLENAPVLEKNSSAFIDDLARTATRIGYSRMPTLHEFLNETDHPHCDSVIALIGIAPLVESERKNQGQPVPTEKYHQQLPPHPEPGGTTLAPLARSGGNPVEFLGVGLFQKGKMIDQWSGQETRLYNLLKDTYRIGLWNFDSPTAPGPISLQIRRVRPIKIGLTGSEKFPHMDIALSLEGEFVSLQSLEQYVSTERISAVESFVTAVLQEELLALIHKAQKAKADPFDLVRYLQRRMLTMQEFDALPWRERFAQATVTVSVDFKIRRTGLRIQPRLQK</sequence>
<dbReference type="NCBIfam" id="TIGR02887">
    <property type="entry name" value="spore_ger_x_C"/>
    <property type="match status" value="1"/>
</dbReference>
<keyword evidence="3" id="KW-0309">Germination</keyword>
<keyword evidence="6" id="KW-0564">Palmitate</keyword>
<evidence type="ECO:0000256" key="2">
    <source>
        <dbReference type="ARBA" id="ARBA00007886"/>
    </source>
</evidence>
<comment type="caution">
    <text evidence="11">The sequence shown here is derived from an EMBL/GenBank/DDBJ whole genome shotgun (WGS) entry which is preliminary data.</text>
</comment>
<evidence type="ECO:0000256" key="5">
    <source>
        <dbReference type="ARBA" id="ARBA00023136"/>
    </source>
</evidence>
<dbReference type="InterPro" id="IPR057336">
    <property type="entry name" value="GerAC_N"/>
</dbReference>
<dbReference type="GO" id="GO:0016020">
    <property type="term" value="C:membrane"/>
    <property type="evidence" value="ECO:0007669"/>
    <property type="project" value="UniProtKB-SubCell"/>
</dbReference>
<evidence type="ECO:0000259" key="10">
    <source>
        <dbReference type="Pfam" id="PF25198"/>
    </source>
</evidence>
<evidence type="ECO:0000256" key="6">
    <source>
        <dbReference type="ARBA" id="ARBA00023139"/>
    </source>
</evidence>
<reference evidence="11 12" key="1">
    <citation type="submission" date="2019-03" db="EMBL/GenBank/DDBJ databases">
        <title>Genomic Encyclopedia of Type Strains, Phase IV (KMG-IV): sequencing the most valuable type-strain genomes for metagenomic binning, comparative biology and taxonomic classification.</title>
        <authorList>
            <person name="Goeker M."/>
        </authorList>
    </citation>
    <scope>NUCLEOTIDE SEQUENCE [LARGE SCALE GENOMIC DNA]</scope>
    <source>
        <strain evidence="11 12">DSM 11170</strain>
    </source>
</reference>
<dbReference type="InterPro" id="IPR046953">
    <property type="entry name" value="Spore_GerAC-like_C"/>
</dbReference>
<feature type="region of interest" description="Disordered" evidence="8">
    <location>
        <begin position="218"/>
        <end position="243"/>
    </location>
</feature>
<keyword evidence="7" id="KW-0449">Lipoprotein</keyword>
<feature type="domain" description="Spore germination GerAC-like C-terminal" evidence="9">
    <location>
        <begin position="260"/>
        <end position="424"/>
    </location>
</feature>
<dbReference type="Gene3D" id="3.30.300.210">
    <property type="entry name" value="Nutrient germinant receptor protein C, domain 3"/>
    <property type="match status" value="1"/>
</dbReference>
<evidence type="ECO:0000313" key="11">
    <source>
        <dbReference type="EMBL" id="TCP60771.1"/>
    </source>
</evidence>
<dbReference type="Proteomes" id="UP000294813">
    <property type="component" value="Unassembled WGS sequence"/>
</dbReference>
<protein>
    <submittedName>
        <fullName evidence="11">Ger(X)C family germination protein</fullName>
    </submittedName>
</protein>
<dbReference type="EMBL" id="SLXT01000034">
    <property type="protein sequence ID" value="TCP60771.1"/>
    <property type="molecule type" value="Genomic_DNA"/>
</dbReference>
<gene>
    <name evidence="11" type="ORF">EDD73_1343</name>
</gene>
<feature type="domain" description="Spore germination protein N-terminal" evidence="10">
    <location>
        <begin position="29"/>
        <end position="209"/>
    </location>
</feature>
<comment type="similarity">
    <text evidence="2">Belongs to the GerABKC lipoprotein family.</text>
</comment>
<organism evidence="11 12">
    <name type="scientific">Heliophilum fasciatum</name>
    <dbReference type="NCBI Taxonomy" id="35700"/>
    <lineage>
        <taxon>Bacteria</taxon>
        <taxon>Bacillati</taxon>
        <taxon>Bacillota</taxon>
        <taxon>Clostridia</taxon>
        <taxon>Eubacteriales</taxon>
        <taxon>Heliobacteriaceae</taxon>
        <taxon>Heliophilum</taxon>
    </lineage>
</organism>
<accession>A0A4R2RLZ4</accession>
<dbReference type="InterPro" id="IPR038501">
    <property type="entry name" value="Spore_GerAC_C_sf"/>
</dbReference>
<comment type="subcellular location">
    <subcellularLocation>
        <location evidence="1">Membrane</location>
        <topology evidence="1">Lipid-anchor</topology>
    </subcellularLocation>
</comment>
<evidence type="ECO:0000256" key="1">
    <source>
        <dbReference type="ARBA" id="ARBA00004635"/>
    </source>
</evidence>
<proteinExistence type="inferred from homology"/>
<dbReference type="Pfam" id="PF05504">
    <property type="entry name" value="Spore_GerAC"/>
    <property type="match status" value="1"/>
</dbReference>
<dbReference type="PROSITE" id="PS51257">
    <property type="entry name" value="PROKAR_LIPOPROTEIN"/>
    <property type="match status" value="1"/>
</dbReference>
<dbReference type="PANTHER" id="PTHR35789">
    <property type="entry name" value="SPORE GERMINATION PROTEIN B3"/>
    <property type="match status" value="1"/>
</dbReference>
<keyword evidence="4" id="KW-0732">Signal</keyword>
<evidence type="ECO:0000313" key="12">
    <source>
        <dbReference type="Proteomes" id="UP000294813"/>
    </source>
</evidence>
<evidence type="ECO:0000256" key="4">
    <source>
        <dbReference type="ARBA" id="ARBA00022729"/>
    </source>
</evidence>
<dbReference type="Pfam" id="PF25198">
    <property type="entry name" value="Spore_GerAC_N"/>
    <property type="match status" value="1"/>
</dbReference>
<name>A0A4R2RLZ4_9FIRM</name>
<evidence type="ECO:0000256" key="3">
    <source>
        <dbReference type="ARBA" id="ARBA00022544"/>
    </source>
</evidence>
<evidence type="ECO:0000256" key="7">
    <source>
        <dbReference type="ARBA" id="ARBA00023288"/>
    </source>
</evidence>
<keyword evidence="5" id="KW-0472">Membrane</keyword>
<keyword evidence="12" id="KW-1185">Reference proteome</keyword>
<dbReference type="PANTHER" id="PTHR35789:SF1">
    <property type="entry name" value="SPORE GERMINATION PROTEIN B3"/>
    <property type="match status" value="1"/>
</dbReference>
<evidence type="ECO:0000259" key="9">
    <source>
        <dbReference type="Pfam" id="PF05504"/>
    </source>
</evidence>